<keyword evidence="2" id="KW-1185">Reference proteome</keyword>
<name>A0ABQ3R565_STRRR</name>
<protein>
    <submittedName>
        <fullName evidence="1">Uncharacterized protein</fullName>
    </submittedName>
</protein>
<comment type="caution">
    <text evidence="1">The sequence shown here is derived from an EMBL/GenBank/DDBJ whole genome shotgun (WGS) entry which is preliminary data.</text>
</comment>
<organism evidence="1 2">
    <name type="scientific">Streptomyces rubradiris</name>
    <name type="common">Streptomyces achromogenes subsp. rubradiris</name>
    <dbReference type="NCBI Taxonomy" id="285531"/>
    <lineage>
        <taxon>Bacteria</taxon>
        <taxon>Bacillati</taxon>
        <taxon>Actinomycetota</taxon>
        <taxon>Actinomycetes</taxon>
        <taxon>Kitasatosporales</taxon>
        <taxon>Streptomycetaceae</taxon>
        <taxon>Streptomyces</taxon>
    </lineage>
</organism>
<dbReference type="RefSeq" id="WP_189998568.1">
    <property type="nucleotide sequence ID" value="NZ_BNCB01000022.1"/>
</dbReference>
<sequence length="60" mass="6821">MDALLRHRSACEQCVDDHDLCPEGPTLHVHVRACGPVPRQTYPARYRGGVKQRDRPQQAK</sequence>
<proteinExistence type="predicted"/>
<evidence type="ECO:0000313" key="1">
    <source>
        <dbReference type="EMBL" id="GHI51011.1"/>
    </source>
</evidence>
<reference evidence="2" key="1">
    <citation type="submission" date="2023-07" db="EMBL/GenBank/DDBJ databases">
        <title>Whole genome shotgun sequence of Streptomyces achromogenes subsp. rubradiris NBRC 14000.</title>
        <authorList>
            <person name="Komaki H."/>
            <person name="Tamura T."/>
        </authorList>
    </citation>
    <scope>NUCLEOTIDE SEQUENCE [LARGE SCALE GENOMIC DNA]</scope>
    <source>
        <strain evidence="2">NBRC 14000</strain>
    </source>
</reference>
<accession>A0ABQ3R565</accession>
<dbReference type="EMBL" id="BNEA01000001">
    <property type="protein sequence ID" value="GHI51011.1"/>
    <property type="molecule type" value="Genomic_DNA"/>
</dbReference>
<evidence type="ECO:0000313" key="2">
    <source>
        <dbReference type="Proteomes" id="UP000646738"/>
    </source>
</evidence>
<dbReference type="Proteomes" id="UP000646738">
    <property type="component" value="Unassembled WGS sequence"/>
</dbReference>
<gene>
    <name evidence="1" type="ORF">Srubr_08570</name>
</gene>